<dbReference type="Pfam" id="PF14154">
    <property type="entry name" value="DUF4306"/>
    <property type="match status" value="1"/>
</dbReference>
<sequence>MNRVVTQIGLGVAVLLFSLFATLFEGSEIVERPFEWEYSTPLSGDVKEGSDISKLDYFVYAIKFKPTFPIVLAISMVYVLVVAGYLFISRKRFYSLYLPVLAVLQLIVGWFMFSATTSGAQALSYVFIACGLVFLLIALMYHFPPSGRRIGNRR</sequence>
<dbReference type="InterPro" id="IPR025440">
    <property type="entry name" value="DUF4306"/>
</dbReference>
<proteinExistence type="predicted"/>
<keyword evidence="1" id="KW-0472">Membrane</keyword>
<comment type="caution">
    <text evidence="2">The sequence shown here is derived from an EMBL/GenBank/DDBJ whole genome shotgun (WGS) entry which is preliminary data.</text>
</comment>
<organism evidence="2 3">
    <name type="scientific">Rossellomorea oryzaecorticis</name>
    <dbReference type="NCBI Taxonomy" id="1396505"/>
    <lineage>
        <taxon>Bacteria</taxon>
        <taxon>Bacillati</taxon>
        <taxon>Bacillota</taxon>
        <taxon>Bacilli</taxon>
        <taxon>Bacillales</taxon>
        <taxon>Bacillaceae</taxon>
        <taxon>Rossellomorea</taxon>
    </lineage>
</organism>
<name>A0ABW8VRN1_9BACI</name>
<accession>A0ABW8VRN1</accession>
<feature type="transmembrane region" description="Helical" evidence="1">
    <location>
        <begin position="125"/>
        <end position="144"/>
    </location>
</feature>
<keyword evidence="1" id="KW-1133">Transmembrane helix</keyword>
<feature type="transmembrane region" description="Helical" evidence="1">
    <location>
        <begin position="68"/>
        <end position="88"/>
    </location>
</feature>
<dbReference type="RefSeq" id="WP_411159990.1">
    <property type="nucleotide sequence ID" value="NZ_JBJOSA010000013.1"/>
</dbReference>
<protein>
    <submittedName>
        <fullName evidence="2">DUF4306 domain-containing protein</fullName>
    </submittedName>
</protein>
<evidence type="ECO:0000313" key="3">
    <source>
        <dbReference type="Proteomes" id="UP001628668"/>
    </source>
</evidence>
<keyword evidence="3" id="KW-1185">Reference proteome</keyword>
<dbReference type="EMBL" id="JBJOSA010000013">
    <property type="protein sequence ID" value="MFL8938041.1"/>
    <property type="molecule type" value="Genomic_DNA"/>
</dbReference>
<evidence type="ECO:0000256" key="1">
    <source>
        <dbReference type="SAM" id="Phobius"/>
    </source>
</evidence>
<evidence type="ECO:0000313" key="2">
    <source>
        <dbReference type="EMBL" id="MFL8938041.1"/>
    </source>
</evidence>
<gene>
    <name evidence="2" type="ORF">ACKA06_14710</name>
</gene>
<reference evidence="2 3" key="1">
    <citation type="submission" date="2024-12" db="EMBL/GenBank/DDBJ databases">
        <authorList>
            <person name="Li X."/>
            <person name="Zhang D."/>
        </authorList>
    </citation>
    <scope>NUCLEOTIDE SEQUENCE [LARGE SCALE GENOMIC DNA]</scope>
    <source>
        <strain evidence="2 3">JCM19602</strain>
    </source>
</reference>
<keyword evidence="1" id="KW-0812">Transmembrane</keyword>
<feature type="transmembrane region" description="Helical" evidence="1">
    <location>
        <begin position="95"/>
        <end position="113"/>
    </location>
</feature>
<dbReference type="Proteomes" id="UP001628668">
    <property type="component" value="Unassembled WGS sequence"/>
</dbReference>